<sequence>MKGDARDPSGLIAESFRIEGITQAECRNIFLDWALKLPVQQDSQSVIPELLERHADQPDNHPMIQTLREGLARAPRPGRRGGRAGRMS</sequence>
<accession>A0ABS8BQ75</accession>
<dbReference type="Proteomes" id="UP001138961">
    <property type="component" value="Unassembled WGS sequence"/>
</dbReference>
<keyword evidence="3" id="KW-1185">Reference proteome</keyword>
<organism evidence="2 3">
    <name type="scientific">Loktanella gaetbuli</name>
    <dbReference type="NCBI Taxonomy" id="2881335"/>
    <lineage>
        <taxon>Bacteria</taxon>
        <taxon>Pseudomonadati</taxon>
        <taxon>Pseudomonadota</taxon>
        <taxon>Alphaproteobacteria</taxon>
        <taxon>Rhodobacterales</taxon>
        <taxon>Roseobacteraceae</taxon>
        <taxon>Loktanella</taxon>
    </lineage>
</organism>
<feature type="region of interest" description="Disordered" evidence="1">
    <location>
        <begin position="67"/>
        <end position="88"/>
    </location>
</feature>
<evidence type="ECO:0000313" key="2">
    <source>
        <dbReference type="EMBL" id="MCB5197873.1"/>
    </source>
</evidence>
<evidence type="ECO:0000313" key="3">
    <source>
        <dbReference type="Proteomes" id="UP001138961"/>
    </source>
</evidence>
<dbReference type="RefSeq" id="WP_090159329.1">
    <property type="nucleotide sequence ID" value="NZ_JAJATZ010000001.1"/>
</dbReference>
<reference evidence="2" key="1">
    <citation type="submission" date="2021-10" db="EMBL/GenBank/DDBJ databases">
        <title>Loktanella gaetbuli sp. nov., isolated from a tidal flat.</title>
        <authorList>
            <person name="Park S."/>
            <person name="Yoon J.-H."/>
        </authorList>
    </citation>
    <scope>NUCLEOTIDE SEQUENCE</scope>
    <source>
        <strain evidence="2">TSTF-M6</strain>
    </source>
</reference>
<proteinExistence type="predicted"/>
<name>A0ABS8BQ75_9RHOB</name>
<dbReference type="EMBL" id="JAJATZ010000001">
    <property type="protein sequence ID" value="MCB5197873.1"/>
    <property type="molecule type" value="Genomic_DNA"/>
</dbReference>
<comment type="caution">
    <text evidence="2">The sequence shown here is derived from an EMBL/GenBank/DDBJ whole genome shotgun (WGS) entry which is preliminary data.</text>
</comment>
<gene>
    <name evidence="2" type="ORF">LGQ03_01330</name>
</gene>
<protein>
    <submittedName>
        <fullName evidence="2">Uncharacterized protein</fullName>
    </submittedName>
</protein>
<feature type="compositionally biased region" description="Basic residues" evidence="1">
    <location>
        <begin position="76"/>
        <end position="88"/>
    </location>
</feature>
<evidence type="ECO:0000256" key="1">
    <source>
        <dbReference type="SAM" id="MobiDB-lite"/>
    </source>
</evidence>